<organism evidence="2 3">
    <name type="scientific">Mytilus galloprovincialis</name>
    <name type="common">Mediterranean mussel</name>
    <dbReference type="NCBI Taxonomy" id="29158"/>
    <lineage>
        <taxon>Eukaryota</taxon>
        <taxon>Metazoa</taxon>
        <taxon>Spiralia</taxon>
        <taxon>Lophotrochozoa</taxon>
        <taxon>Mollusca</taxon>
        <taxon>Bivalvia</taxon>
        <taxon>Autobranchia</taxon>
        <taxon>Pteriomorphia</taxon>
        <taxon>Mytilida</taxon>
        <taxon>Mytiloidea</taxon>
        <taxon>Mytilidae</taxon>
        <taxon>Mytilinae</taxon>
        <taxon>Mytilus</taxon>
    </lineage>
</organism>
<dbReference type="InterPro" id="IPR008983">
    <property type="entry name" value="Tumour_necrosis_fac-like_dom"/>
</dbReference>
<dbReference type="EMBL" id="UYJE01002953">
    <property type="protein sequence ID" value="VDI15184.1"/>
    <property type="molecule type" value="Genomic_DNA"/>
</dbReference>
<dbReference type="InterPro" id="IPR012337">
    <property type="entry name" value="RNaseH-like_sf"/>
</dbReference>
<dbReference type="OrthoDB" id="6145901at2759"/>
<keyword evidence="3" id="KW-1185">Reference proteome</keyword>
<dbReference type="SUPFAM" id="SSF49842">
    <property type="entry name" value="TNF-like"/>
    <property type="match status" value="1"/>
</dbReference>
<protein>
    <recommendedName>
        <fullName evidence="1">DUF5641 domain-containing protein</fullName>
    </recommendedName>
</protein>
<evidence type="ECO:0000313" key="3">
    <source>
        <dbReference type="Proteomes" id="UP000596742"/>
    </source>
</evidence>
<dbReference type="Gene3D" id="2.60.120.40">
    <property type="match status" value="1"/>
</dbReference>
<evidence type="ECO:0000259" key="1">
    <source>
        <dbReference type="Pfam" id="PF18701"/>
    </source>
</evidence>
<dbReference type="PANTHER" id="PTHR47331:SF6">
    <property type="entry name" value="DOUBLECORTIN DOMAIN-CONTAINING PROTEIN"/>
    <property type="match status" value="1"/>
</dbReference>
<gene>
    <name evidence="2" type="ORF">MGAL_10B071375</name>
</gene>
<reference evidence="2" key="1">
    <citation type="submission" date="2018-11" db="EMBL/GenBank/DDBJ databases">
        <authorList>
            <person name="Alioto T."/>
            <person name="Alioto T."/>
        </authorList>
    </citation>
    <scope>NUCLEOTIDE SEQUENCE</scope>
</reference>
<sequence length="287" mass="32885">MRAVHIELVEEISYSAFINAVKRLVVIRSQVKIFRSDRGTNFIDAIDDIKIDSINVFKNFLYNSGTTWIFNPPHSSHMGGAWERMIEVSAIINSRSLVPVSTDPENLLIVTPDQLGELDKRDLCLAEWRRVQVLGSVMWSHWRKEYLPLLQQRRQWTEDRRDLIKGDVILLKDKNLCRTQWPIGVTLKSFKGSDEHVRKAEVRIVLSNTSDYCIILSDHGYSTQIHLIVNGAIRWWSHTTAINSGYTNAANHDLACLNEGDKVWIANERTSSEVHPHHTTFSGVLSL</sequence>
<dbReference type="SUPFAM" id="SSF53098">
    <property type="entry name" value="Ribonuclease H-like"/>
    <property type="match status" value="1"/>
</dbReference>
<dbReference type="InterPro" id="IPR040676">
    <property type="entry name" value="DUF5641"/>
</dbReference>
<dbReference type="Pfam" id="PF18701">
    <property type="entry name" value="DUF5641"/>
    <property type="match status" value="1"/>
</dbReference>
<dbReference type="InterPro" id="IPR036397">
    <property type="entry name" value="RNaseH_sf"/>
</dbReference>
<accession>A0A8B6D8U5</accession>
<evidence type="ECO:0000313" key="2">
    <source>
        <dbReference type="EMBL" id="VDI15184.1"/>
    </source>
</evidence>
<dbReference type="AlphaFoldDB" id="A0A8B6D8U5"/>
<dbReference type="Gene3D" id="3.30.420.10">
    <property type="entry name" value="Ribonuclease H-like superfamily/Ribonuclease H"/>
    <property type="match status" value="1"/>
</dbReference>
<dbReference type="Proteomes" id="UP000596742">
    <property type="component" value="Unassembled WGS sequence"/>
</dbReference>
<proteinExistence type="predicted"/>
<name>A0A8B6D8U5_MYTGA</name>
<feature type="domain" description="DUF5641" evidence="1">
    <location>
        <begin position="127"/>
        <end position="206"/>
    </location>
</feature>
<dbReference type="PANTHER" id="PTHR47331">
    <property type="entry name" value="PHD-TYPE DOMAIN-CONTAINING PROTEIN"/>
    <property type="match status" value="1"/>
</dbReference>
<comment type="caution">
    <text evidence="2">The sequence shown here is derived from an EMBL/GenBank/DDBJ whole genome shotgun (WGS) entry which is preliminary data.</text>
</comment>
<dbReference type="GO" id="GO:0003676">
    <property type="term" value="F:nucleic acid binding"/>
    <property type="evidence" value="ECO:0007669"/>
    <property type="project" value="InterPro"/>
</dbReference>